<feature type="domain" description="Myb-like" evidence="2">
    <location>
        <begin position="157"/>
        <end position="211"/>
    </location>
</feature>
<dbReference type="SMART" id="SM00717">
    <property type="entry name" value="SANT"/>
    <property type="match status" value="1"/>
</dbReference>
<reference evidence="4 5" key="1">
    <citation type="submission" date="2024-02" db="EMBL/GenBank/DDBJ databases">
        <title>High-quality chromosome-scale genome assembly of Pensacola bahiagrass (Paspalum notatum Flugge var. saurae).</title>
        <authorList>
            <person name="Vega J.M."/>
            <person name="Podio M."/>
            <person name="Orjuela J."/>
            <person name="Siena L.A."/>
            <person name="Pessino S.C."/>
            <person name="Combes M.C."/>
            <person name="Mariac C."/>
            <person name="Albertini E."/>
            <person name="Pupilli F."/>
            <person name="Ortiz J.P.A."/>
            <person name="Leblanc O."/>
        </authorList>
    </citation>
    <scope>NUCLEOTIDE SEQUENCE [LARGE SCALE GENOMIC DNA]</scope>
    <source>
        <strain evidence="4">R1</strain>
        <tissue evidence="4">Leaf</tissue>
    </source>
</reference>
<proteinExistence type="predicted"/>
<keyword evidence="1" id="KW-0238">DNA-binding</keyword>
<dbReference type="PANTHER" id="PTHR47122">
    <property type="entry name" value="MYB-LIKE DNA-BINDING DOMAIN CONTAINING PROTEIN, EXPRESSED"/>
    <property type="match status" value="1"/>
</dbReference>
<dbReference type="InterPro" id="IPR017930">
    <property type="entry name" value="Myb_dom"/>
</dbReference>
<gene>
    <name evidence="4" type="ORF">U9M48_009317</name>
</gene>
<accession>A0AAQ3SS54</accession>
<evidence type="ECO:0008006" key="6">
    <source>
        <dbReference type="Google" id="ProtNLM"/>
    </source>
</evidence>
<evidence type="ECO:0000313" key="4">
    <source>
        <dbReference type="EMBL" id="WVZ59124.1"/>
    </source>
</evidence>
<protein>
    <recommendedName>
        <fullName evidence="6">Myb-like domain-containing protein</fullName>
    </recommendedName>
</protein>
<name>A0AAQ3SS54_PASNO</name>
<dbReference type="PROSITE" id="PS50090">
    <property type="entry name" value="MYB_LIKE"/>
    <property type="match status" value="1"/>
</dbReference>
<dbReference type="SUPFAM" id="SSF46689">
    <property type="entry name" value="Homeodomain-like"/>
    <property type="match status" value="1"/>
</dbReference>
<dbReference type="PROSITE" id="PS51294">
    <property type="entry name" value="HTH_MYB"/>
    <property type="match status" value="1"/>
</dbReference>
<dbReference type="Gene3D" id="1.10.246.220">
    <property type="match status" value="1"/>
</dbReference>
<dbReference type="EMBL" id="CP144746">
    <property type="protein sequence ID" value="WVZ59124.1"/>
    <property type="molecule type" value="Genomic_DNA"/>
</dbReference>
<evidence type="ECO:0000256" key="1">
    <source>
        <dbReference type="ARBA" id="ARBA00023125"/>
    </source>
</evidence>
<evidence type="ECO:0000313" key="5">
    <source>
        <dbReference type="Proteomes" id="UP001341281"/>
    </source>
</evidence>
<evidence type="ECO:0000259" key="2">
    <source>
        <dbReference type="PROSITE" id="PS50090"/>
    </source>
</evidence>
<sequence length="268" mass="30959">RRSRTAHLVARNNRIERRRARGGVRRRSPSDPAGADSVHLLAAPVDAQMEEDAMEIIQLLITGPADEANLYECLGGATFVHSLNGDIQPAVVQKAVTHHEVDDYVDQSMLGMYTEYAMVLDHLWWYIRRYASIPEVEVPVELLGRQYTCKSKGGKCTSRKNNDHWTEDEMEELLDGVSKKGIGKWSKVKECYFSLSIRTVVHLKDKWRNLMRACKAKKTYKKKVNIQKATEYIVRKFRHRISYLGHRSQGSWQKKETNQSARIRELKM</sequence>
<dbReference type="GO" id="GO:0003677">
    <property type="term" value="F:DNA binding"/>
    <property type="evidence" value="ECO:0007669"/>
    <property type="project" value="UniProtKB-KW"/>
</dbReference>
<dbReference type="Pfam" id="PF00249">
    <property type="entry name" value="Myb_DNA-binding"/>
    <property type="match status" value="1"/>
</dbReference>
<dbReference type="PANTHER" id="PTHR47122:SF11">
    <property type="entry name" value="MYB-LIKE DOMAIN-CONTAINING PROTEIN"/>
    <property type="match status" value="1"/>
</dbReference>
<dbReference type="InterPro" id="IPR001005">
    <property type="entry name" value="SANT/Myb"/>
</dbReference>
<feature type="non-terminal residue" evidence="4">
    <location>
        <position position="1"/>
    </location>
</feature>
<dbReference type="CDD" id="cd11660">
    <property type="entry name" value="SANT_TRF"/>
    <property type="match status" value="1"/>
</dbReference>
<evidence type="ECO:0000259" key="3">
    <source>
        <dbReference type="PROSITE" id="PS51294"/>
    </source>
</evidence>
<dbReference type="Proteomes" id="UP001341281">
    <property type="component" value="Chromosome 02"/>
</dbReference>
<organism evidence="4 5">
    <name type="scientific">Paspalum notatum var. saurae</name>
    <dbReference type="NCBI Taxonomy" id="547442"/>
    <lineage>
        <taxon>Eukaryota</taxon>
        <taxon>Viridiplantae</taxon>
        <taxon>Streptophyta</taxon>
        <taxon>Embryophyta</taxon>
        <taxon>Tracheophyta</taxon>
        <taxon>Spermatophyta</taxon>
        <taxon>Magnoliopsida</taxon>
        <taxon>Liliopsida</taxon>
        <taxon>Poales</taxon>
        <taxon>Poaceae</taxon>
        <taxon>PACMAD clade</taxon>
        <taxon>Panicoideae</taxon>
        <taxon>Andropogonodae</taxon>
        <taxon>Paspaleae</taxon>
        <taxon>Paspalinae</taxon>
        <taxon>Paspalum</taxon>
    </lineage>
</organism>
<dbReference type="InterPro" id="IPR009057">
    <property type="entry name" value="Homeodomain-like_sf"/>
</dbReference>
<feature type="domain" description="HTH myb-type" evidence="3">
    <location>
        <begin position="157"/>
        <end position="215"/>
    </location>
</feature>
<dbReference type="AlphaFoldDB" id="A0AAQ3SS54"/>
<keyword evidence="5" id="KW-1185">Reference proteome</keyword>